<reference evidence="1 2" key="1">
    <citation type="submission" date="2011-11" db="EMBL/GenBank/DDBJ databases">
        <title>The Genome Sequence of Fusarium oxysporum PHW815.</title>
        <authorList>
            <consortium name="The Broad Institute Genome Sequencing Platform"/>
            <person name="Ma L.-J."/>
            <person name="Gale L.R."/>
            <person name="Schwartz D.C."/>
            <person name="Zhou S."/>
            <person name="Corby-Kistler H."/>
            <person name="Young S.K."/>
            <person name="Zeng Q."/>
            <person name="Gargeya S."/>
            <person name="Fitzgerald M."/>
            <person name="Haas B."/>
            <person name="Abouelleil A."/>
            <person name="Alvarado L."/>
            <person name="Arachchi H.M."/>
            <person name="Berlin A."/>
            <person name="Brown A."/>
            <person name="Chapman S.B."/>
            <person name="Chen Z."/>
            <person name="Dunbar C."/>
            <person name="Freedman E."/>
            <person name="Gearin G."/>
            <person name="Goldberg J."/>
            <person name="Griggs A."/>
            <person name="Gujja S."/>
            <person name="Heiman D."/>
            <person name="Howarth C."/>
            <person name="Larson L."/>
            <person name="Lui A."/>
            <person name="MacDonald P.J.P."/>
            <person name="Montmayeur A."/>
            <person name="Murphy C."/>
            <person name="Neiman D."/>
            <person name="Pearson M."/>
            <person name="Priest M."/>
            <person name="Roberts A."/>
            <person name="Saif S."/>
            <person name="Shea T."/>
            <person name="Shenoy N."/>
            <person name="Sisk P."/>
            <person name="Stolte C."/>
            <person name="Sykes S."/>
            <person name="Wortman J."/>
            <person name="Nusbaum C."/>
            <person name="Birren B."/>
        </authorList>
    </citation>
    <scope>NUCLEOTIDE SEQUENCE [LARGE SCALE GENOMIC DNA]</scope>
    <source>
        <strain evidence="1 2">54005</strain>
    </source>
</reference>
<name>X0B697_FUSOX</name>
<organism evidence="1 2">
    <name type="scientific">Fusarium oxysporum f. sp. raphani 54005</name>
    <dbReference type="NCBI Taxonomy" id="1089458"/>
    <lineage>
        <taxon>Eukaryota</taxon>
        <taxon>Fungi</taxon>
        <taxon>Dikarya</taxon>
        <taxon>Ascomycota</taxon>
        <taxon>Pezizomycotina</taxon>
        <taxon>Sordariomycetes</taxon>
        <taxon>Hypocreomycetidae</taxon>
        <taxon>Hypocreales</taxon>
        <taxon>Nectriaceae</taxon>
        <taxon>Fusarium</taxon>
        <taxon>Fusarium oxysporum species complex</taxon>
    </lineage>
</organism>
<dbReference type="HOGENOM" id="CLU_3175465_0_0_1"/>
<protein>
    <submittedName>
        <fullName evidence="1">Uncharacterized protein</fullName>
    </submittedName>
</protein>
<evidence type="ECO:0000313" key="1">
    <source>
        <dbReference type="EMBL" id="EXK77281.1"/>
    </source>
</evidence>
<accession>X0B697</accession>
<keyword evidence="2" id="KW-1185">Reference proteome</keyword>
<dbReference type="AlphaFoldDB" id="X0B697"/>
<sequence length="47" mass="5315">MQQQSCLRCLSWGTILEPCSFVLMYARVFSCIVNLQPATVFGPIYSL</sequence>
<gene>
    <name evidence="1" type="ORF">FOQG_17999</name>
</gene>
<dbReference type="Proteomes" id="UP000030663">
    <property type="component" value="Unassembled WGS sequence"/>
</dbReference>
<evidence type="ECO:0000313" key="2">
    <source>
        <dbReference type="Proteomes" id="UP000030663"/>
    </source>
</evidence>
<dbReference type="EMBL" id="KI979399">
    <property type="protein sequence ID" value="EXK77281.1"/>
    <property type="molecule type" value="Genomic_DNA"/>
</dbReference>
<proteinExistence type="predicted"/>